<keyword evidence="2" id="KW-1185">Reference proteome</keyword>
<evidence type="ECO:0000313" key="1">
    <source>
        <dbReference type="EMBL" id="GMI23926.1"/>
    </source>
</evidence>
<gene>
    <name evidence="1" type="ORF">TeGR_g1756</name>
</gene>
<reference evidence="1 2" key="1">
    <citation type="journal article" date="2023" name="Commun. Biol.">
        <title>Genome analysis of Parmales, the sister group of diatoms, reveals the evolutionary specialization of diatoms from phago-mixotrophs to photoautotrophs.</title>
        <authorList>
            <person name="Ban H."/>
            <person name="Sato S."/>
            <person name="Yoshikawa S."/>
            <person name="Yamada K."/>
            <person name="Nakamura Y."/>
            <person name="Ichinomiya M."/>
            <person name="Sato N."/>
            <person name="Blanc-Mathieu R."/>
            <person name="Endo H."/>
            <person name="Kuwata A."/>
            <person name="Ogata H."/>
        </authorList>
    </citation>
    <scope>NUCLEOTIDE SEQUENCE [LARGE SCALE GENOMIC DNA]</scope>
</reference>
<comment type="caution">
    <text evidence="1">The sequence shown here is derived from an EMBL/GenBank/DDBJ whole genome shotgun (WGS) entry which is preliminary data.</text>
</comment>
<evidence type="ECO:0000313" key="2">
    <source>
        <dbReference type="Proteomes" id="UP001165060"/>
    </source>
</evidence>
<feature type="non-terminal residue" evidence="1">
    <location>
        <position position="1"/>
    </location>
</feature>
<proteinExistence type="predicted"/>
<accession>A0ABQ6MCY4</accession>
<sequence>LNSASTIGDDVYVFSGGVLQIAEASAGYGSVDVQYSNIYMEMGAMVSKGCKQGEFGTLILETASGSCNAAGNIGGYVDNFPGDNEQVIELCFISLHPPTTPF</sequence>
<name>A0ABQ6MCY4_9STRA</name>
<protein>
    <submittedName>
        <fullName evidence="1">Uncharacterized protein</fullName>
    </submittedName>
</protein>
<dbReference type="EMBL" id="BRYB01000143">
    <property type="protein sequence ID" value="GMI23926.1"/>
    <property type="molecule type" value="Genomic_DNA"/>
</dbReference>
<dbReference type="Proteomes" id="UP001165060">
    <property type="component" value="Unassembled WGS sequence"/>
</dbReference>
<organism evidence="1 2">
    <name type="scientific">Tetraparma gracilis</name>
    <dbReference type="NCBI Taxonomy" id="2962635"/>
    <lineage>
        <taxon>Eukaryota</taxon>
        <taxon>Sar</taxon>
        <taxon>Stramenopiles</taxon>
        <taxon>Ochrophyta</taxon>
        <taxon>Bolidophyceae</taxon>
        <taxon>Parmales</taxon>
        <taxon>Triparmaceae</taxon>
        <taxon>Tetraparma</taxon>
    </lineage>
</organism>